<evidence type="ECO:0000256" key="6">
    <source>
        <dbReference type="PIRSR" id="PIRSR602401-1"/>
    </source>
</evidence>
<evidence type="ECO:0000256" key="4">
    <source>
        <dbReference type="ARBA" id="ARBA00023002"/>
    </source>
</evidence>
<dbReference type="GO" id="GO:0016705">
    <property type="term" value="F:oxidoreductase activity, acting on paired donors, with incorporation or reduction of molecular oxygen"/>
    <property type="evidence" value="ECO:0007669"/>
    <property type="project" value="InterPro"/>
</dbReference>
<dbReference type="KEGG" id="ani:ANIA_03272"/>
<dbReference type="GO" id="GO:0020037">
    <property type="term" value="F:heme binding"/>
    <property type="evidence" value="ECO:0007669"/>
    <property type="project" value="InterPro"/>
</dbReference>
<evidence type="ECO:0000256" key="7">
    <source>
        <dbReference type="RuleBase" id="RU000461"/>
    </source>
</evidence>
<comment type="similarity">
    <text evidence="2 7">Belongs to the cytochrome P450 family.</text>
</comment>
<dbReference type="VEuPathDB" id="FungiDB:AN3272"/>
<evidence type="ECO:0000256" key="3">
    <source>
        <dbReference type="ARBA" id="ARBA00022723"/>
    </source>
</evidence>
<evidence type="ECO:0000256" key="1">
    <source>
        <dbReference type="ARBA" id="ARBA00001971"/>
    </source>
</evidence>
<dbReference type="OrthoDB" id="1470350at2759"/>
<keyword evidence="7" id="KW-0503">Monooxygenase</keyword>
<dbReference type="PRINTS" id="PR00463">
    <property type="entry name" value="EP450I"/>
</dbReference>
<protein>
    <submittedName>
        <fullName evidence="9">Cytochrome P450 oxidoreductase, putative (Eurofung)</fullName>
    </submittedName>
</protein>
<keyword evidence="3 6" id="KW-0479">Metal-binding</keyword>
<evidence type="ECO:0000313" key="10">
    <source>
        <dbReference type="Proteomes" id="UP000000560"/>
    </source>
</evidence>
<proteinExistence type="inferred from homology"/>
<dbReference type="eggNOG" id="KOG0158">
    <property type="taxonomic scope" value="Eukaryota"/>
</dbReference>
<dbReference type="Proteomes" id="UP000000560">
    <property type="component" value="Chromosome VI"/>
</dbReference>
<dbReference type="Gene3D" id="1.10.630.10">
    <property type="entry name" value="Cytochrome P450"/>
    <property type="match status" value="1"/>
</dbReference>
<dbReference type="PANTHER" id="PTHR24305:SF166">
    <property type="entry name" value="CYTOCHROME P450 12A4, MITOCHONDRIAL-RELATED"/>
    <property type="match status" value="1"/>
</dbReference>
<dbReference type="RefSeq" id="XP_660876.1">
    <property type="nucleotide sequence ID" value="XM_655784.1"/>
</dbReference>
<dbReference type="InterPro" id="IPR017972">
    <property type="entry name" value="Cyt_P450_CS"/>
</dbReference>
<dbReference type="SUPFAM" id="SSF48264">
    <property type="entry name" value="Cytochrome P450"/>
    <property type="match status" value="1"/>
</dbReference>
<accession>Q5B858</accession>
<feature type="region of interest" description="Disordered" evidence="8">
    <location>
        <begin position="312"/>
        <end position="331"/>
    </location>
</feature>
<keyword evidence="4 7" id="KW-0560">Oxidoreductase</keyword>
<keyword evidence="5 6" id="KW-0408">Iron</keyword>
<keyword evidence="10" id="KW-1185">Reference proteome</keyword>
<dbReference type="GO" id="GO:0004497">
    <property type="term" value="F:monooxygenase activity"/>
    <property type="evidence" value="ECO:0000318"/>
    <property type="project" value="GO_Central"/>
</dbReference>
<feature type="compositionally biased region" description="Basic and acidic residues" evidence="8">
    <location>
        <begin position="315"/>
        <end position="331"/>
    </location>
</feature>
<reference evidence="10" key="2">
    <citation type="journal article" date="2009" name="Fungal Genet. Biol.">
        <title>The 2008 update of the Aspergillus nidulans genome annotation: a community effort.</title>
        <authorList>
            <person name="Wortman J.R."/>
            <person name="Gilsenan J.M."/>
            <person name="Joardar V."/>
            <person name="Deegan J."/>
            <person name="Clutterbuck J."/>
            <person name="Andersen M.R."/>
            <person name="Archer D."/>
            <person name="Bencina M."/>
            <person name="Braus G."/>
            <person name="Coutinho P."/>
            <person name="von Dohren H."/>
            <person name="Doonan J."/>
            <person name="Driessen A.J."/>
            <person name="Durek P."/>
            <person name="Espeso E."/>
            <person name="Fekete E."/>
            <person name="Flipphi M."/>
            <person name="Estrada C.G."/>
            <person name="Geysens S."/>
            <person name="Goldman G."/>
            <person name="de Groot P.W."/>
            <person name="Hansen K."/>
            <person name="Harris S.D."/>
            <person name="Heinekamp T."/>
            <person name="Helmstaedt K."/>
            <person name="Henrissat B."/>
            <person name="Hofmann G."/>
            <person name="Homan T."/>
            <person name="Horio T."/>
            <person name="Horiuchi H."/>
            <person name="James S."/>
            <person name="Jones M."/>
            <person name="Karaffa L."/>
            <person name="Karanyi Z."/>
            <person name="Kato M."/>
            <person name="Keller N."/>
            <person name="Kelly D.E."/>
            <person name="Kiel J.A."/>
            <person name="Kim J.M."/>
            <person name="van der Klei I.J."/>
            <person name="Klis F.M."/>
            <person name="Kovalchuk A."/>
            <person name="Krasevec N."/>
            <person name="Kubicek C.P."/>
            <person name="Liu B."/>
            <person name="Maccabe A."/>
            <person name="Meyer V."/>
            <person name="Mirabito P."/>
            <person name="Miskei M."/>
            <person name="Mos M."/>
            <person name="Mullins J."/>
            <person name="Nelson D.R."/>
            <person name="Nielsen J."/>
            <person name="Oakley B.R."/>
            <person name="Osmani S.A."/>
            <person name="Pakula T."/>
            <person name="Paszewski A."/>
            <person name="Paulsen I."/>
            <person name="Pilsyk S."/>
            <person name="Pocsi I."/>
            <person name="Punt P.J."/>
            <person name="Ram A.F."/>
            <person name="Ren Q."/>
            <person name="Robellet X."/>
            <person name="Robson G."/>
            <person name="Seiboth B."/>
            <person name="van Solingen P."/>
            <person name="Specht T."/>
            <person name="Sun J."/>
            <person name="Taheri-Talesh N."/>
            <person name="Takeshita N."/>
            <person name="Ussery D."/>
            <person name="vanKuyk P.A."/>
            <person name="Visser H."/>
            <person name="van de Vondervoort P.J."/>
            <person name="de Vries R.P."/>
            <person name="Walton J."/>
            <person name="Xiang X."/>
            <person name="Xiong Y."/>
            <person name="Zeng A.P."/>
            <person name="Brandt B.W."/>
            <person name="Cornell M.J."/>
            <person name="van den Hondel C.A."/>
            <person name="Visser J."/>
            <person name="Oliver S.G."/>
            <person name="Turner G."/>
        </authorList>
    </citation>
    <scope>GENOME REANNOTATION</scope>
    <source>
        <strain evidence="10">FGSC A4 / ATCC 38163 / CBS 112.46 / NRRL 194 / M139</strain>
    </source>
</reference>
<dbReference type="InterPro" id="IPR036396">
    <property type="entry name" value="Cyt_P450_sf"/>
</dbReference>
<dbReference type="InterPro" id="IPR050121">
    <property type="entry name" value="Cytochrome_P450_monoxygenase"/>
</dbReference>
<dbReference type="GO" id="GO:0005506">
    <property type="term" value="F:iron ion binding"/>
    <property type="evidence" value="ECO:0007669"/>
    <property type="project" value="InterPro"/>
</dbReference>
<sequence>MLSLPSSVFTILVGLFLYKIIRLAHNVRLARKTSLPYIITPLLETEVVALLLNPLLRYLYRDYLDRGKGWPRWCRFFVKDWAWEDKRQAHDELGDVFLCVSPEGIICYSADATMGWDVMNRRNTFTKPRDKYKVLEPYGMNVATAEGKTYQFHVRITAPPFGDLSGVNNLVWRETVHQTKRLTEAWAESPPTEIQKDVNALTLAIISLAGFGKRLEWSKNGEKEGVPAGYQLSFLHALQDTLHYMVPILLFPRWVLRVILHKAALAHAQLDRYLREIIRDQKAKLSADINHSDKQSRGNLLTAVVRASMVFDSEQSSKESSRSSGERKQGFTEDETMGNLFIYLLAGYETTANAIIYGLAVLALHQDIQDQVIEEIDRAHARAQSANRSELTYEDDFEFLEYTYGFMYETFRLFPGVTLITKMIHQPERIITDGPDGSPKSYDLPAGTRVYLNAPVVHYHPKYWPEPYKLDPNRWRSSQGEKHVVASDRTRQMKGTLLTFSDGSRACLGRKFAQAEYVAFFATLLRQYRVRLAPGSDPAVVERDLFGKSAGTITLAPLANVRLHIQPR</sequence>
<dbReference type="EMBL" id="BN001306">
    <property type="protein sequence ID" value="CBF83057.1"/>
    <property type="molecule type" value="Genomic_DNA"/>
</dbReference>
<keyword evidence="6 7" id="KW-0349">Heme</keyword>
<dbReference type="GO" id="GO:0044550">
    <property type="term" value="P:secondary metabolite biosynthetic process"/>
    <property type="evidence" value="ECO:0007669"/>
    <property type="project" value="UniProtKB-ARBA"/>
</dbReference>
<name>Q5B858_EMENI</name>
<dbReference type="STRING" id="227321.Q5B858"/>
<reference evidence="10" key="1">
    <citation type="journal article" date="2005" name="Nature">
        <title>Sequencing of Aspergillus nidulans and comparative analysis with A. fumigatus and A. oryzae.</title>
        <authorList>
            <person name="Galagan J.E."/>
            <person name="Calvo S.E."/>
            <person name="Cuomo C."/>
            <person name="Ma L.J."/>
            <person name="Wortman J.R."/>
            <person name="Batzoglou S."/>
            <person name="Lee S.I."/>
            <person name="Basturkmen M."/>
            <person name="Spevak C.C."/>
            <person name="Clutterbuck J."/>
            <person name="Kapitonov V."/>
            <person name="Jurka J."/>
            <person name="Scazzocchio C."/>
            <person name="Farman M."/>
            <person name="Butler J."/>
            <person name="Purcell S."/>
            <person name="Harris S."/>
            <person name="Braus G.H."/>
            <person name="Draht O."/>
            <person name="Busch S."/>
            <person name="D'Enfert C."/>
            <person name="Bouchier C."/>
            <person name="Goldman G.H."/>
            <person name="Bell-Pedersen D."/>
            <person name="Griffiths-Jones S."/>
            <person name="Doonan J.H."/>
            <person name="Yu J."/>
            <person name="Vienken K."/>
            <person name="Pain A."/>
            <person name="Freitag M."/>
            <person name="Selker E.U."/>
            <person name="Archer D.B."/>
            <person name="Penalva M.A."/>
            <person name="Oakley B.R."/>
            <person name="Momany M."/>
            <person name="Tanaka T."/>
            <person name="Kumagai T."/>
            <person name="Asai K."/>
            <person name="Machida M."/>
            <person name="Nierman W.C."/>
            <person name="Denning D.W."/>
            <person name="Caddick M."/>
            <person name="Hynes M."/>
            <person name="Paoletti M."/>
            <person name="Fischer R."/>
            <person name="Miller B."/>
            <person name="Dyer P."/>
            <person name="Sachs M.S."/>
            <person name="Osmani S.A."/>
            <person name="Birren B.W."/>
        </authorList>
    </citation>
    <scope>NUCLEOTIDE SEQUENCE [LARGE SCALE GENOMIC DNA]</scope>
    <source>
        <strain evidence="10">FGSC A4 / ATCC 38163 / CBS 112.46 / NRRL 194 / M139</strain>
    </source>
</reference>
<organism evidence="9 10">
    <name type="scientific">Emericella nidulans (strain FGSC A4 / ATCC 38163 / CBS 112.46 / NRRL 194 / M139)</name>
    <name type="common">Aspergillus nidulans</name>
    <dbReference type="NCBI Taxonomy" id="227321"/>
    <lineage>
        <taxon>Eukaryota</taxon>
        <taxon>Fungi</taxon>
        <taxon>Dikarya</taxon>
        <taxon>Ascomycota</taxon>
        <taxon>Pezizomycotina</taxon>
        <taxon>Eurotiomycetes</taxon>
        <taxon>Eurotiomycetidae</taxon>
        <taxon>Eurotiales</taxon>
        <taxon>Aspergillaceae</taxon>
        <taxon>Aspergillus</taxon>
        <taxon>Aspergillus subgen. Nidulantes</taxon>
    </lineage>
</organism>
<evidence type="ECO:0000256" key="8">
    <source>
        <dbReference type="SAM" id="MobiDB-lite"/>
    </source>
</evidence>
<dbReference type="GeneID" id="2874504"/>
<dbReference type="Pfam" id="PF00067">
    <property type="entry name" value="p450"/>
    <property type="match status" value="1"/>
</dbReference>
<dbReference type="PANTHER" id="PTHR24305">
    <property type="entry name" value="CYTOCHROME P450"/>
    <property type="match status" value="1"/>
</dbReference>
<dbReference type="HOGENOM" id="CLU_001570_25_2_1"/>
<feature type="binding site" description="axial binding residue" evidence="6">
    <location>
        <position position="507"/>
    </location>
    <ligand>
        <name>heme</name>
        <dbReference type="ChEBI" id="CHEBI:30413"/>
    </ligand>
    <ligandPart>
        <name>Fe</name>
        <dbReference type="ChEBI" id="CHEBI:18248"/>
    </ligandPart>
</feature>
<evidence type="ECO:0000313" key="9">
    <source>
        <dbReference type="EMBL" id="CBF83057.1"/>
    </source>
</evidence>
<dbReference type="AlphaFoldDB" id="Q5B858"/>
<comment type="cofactor">
    <cofactor evidence="1 6">
        <name>heme</name>
        <dbReference type="ChEBI" id="CHEBI:30413"/>
    </cofactor>
</comment>
<dbReference type="InterPro" id="IPR002401">
    <property type="entry name" value="Cyt_P450_E_grp-I"/>
</dbReference>
<dbReference type="InParanoid" id="Q5B858"/>
<dbReference type="PRINTS" id="PR00385">
    <property type="entry name" value="P450"/>
</dbReference>
<dbReference type="InterPro" id="IPR001128">
    <property type="entry name" value="Cyt_P450"/>
</dbReference>
<evidence type="ECO:0000256" key="5">
    <source>
        <dbReference type="ARBA" id="ARBA00023004"/>
    </source>
</evidence>
<gene>
    <name evidence="9" type="ORF">ANIA_03272</name>
</gene>
<dbReference type="CDD" id="cd11070">
    <property type="entry name" value="CYP56-like"/>
    <property type="match status" value="1"/>
</dbReference>
<accession>C8VI31</accession>
<evidence type="ECO:0000256" key="2">
    <source>
        <dbReference type="ARBA" id="ARBA00010617"/>
    </source>
</evidence>
<dbReference type="OMA" id="QYTYGFM"/>
<dbReference type="PROSITE" id="PS00086">
    <property type="entry name" value="CYTOCHROME_P450"/>
    <property type="match status" value="1"/>
</dbReference>